<keyword evidence="5" id="KW-0560">Oxidoreductase</keyword>
<dbReference type="PRINTS" id="PR00385">
    <property type="entry name" value="P450"/>
</dbReference>
<dbReference type="PROSITE" id="PS00086">
    <property type="entry name" value="CYTOCHROME_P450"/>
    <property type="match status" value="1"/>
</dbReference>
<evidence type="ECO:0000313" key="7">
    <source>
        <dbReference type="Proteomes" id="UP001283361"/>
    </source>
</evidence>
<dbReference type="GO" id="GO:0005737">
    <property type="term" value="C:cytoplasm"/>
    <property type="evidence" value="ECO:0007669"/>
    <property type="project" value="TreeGrafter"/>
</dbReference>
<dbReference type="Proteomes" id="UP001283361">
    <property type="component" value="Unassembled WGS sequence"/>
</dbReference>
<dbReference type="Pfam" id="PF00067">
    <property type="entry name" value="p450"/>
    <property type="match status" value="2"/>
</dbReference>
<dbReference type="SUPFAM" id="SSF48264">
    <property type="entry name" value="Cytochrome P450"/>
    <property type="match status" value="1"/>
</dbReference>
<sequence>MQCEDSRFKKVVKSLVKVGESARGAGAINFLPFLKYLPGDMFQAKEIKFNWGNVKDFIVEEINDMENKNCSKSDSVQCNDENFVSSYKRRQMEKTQSRKETYLDYVNMIKGAVDLFGAGTETVSNTVVWCVLCSSCIRLTFRPKSTISLTVKWVKGDNRPWRIRPAFLTLGQSLRRHSDPDAEKFSPERFLDNDEILIHRKEFIPFSIGPRYCLGEAMAKMELFFYLSFMFQRFQFVARDPKKPPTLEPNSRKSLEAI</sequence>
<keyword evidence="4 5" id="KW-0349">Heme</keyword>
<keyword evidence="7" id="KW-1185">Reference proteome</keyword>
<dbReference type="GO" id="GO:0016712">
    <property type="term" value="F:oxidoreductase activity, acting on paired donors, with incorporation or reduction of molecular oxygen, reduced flavin or flavoprotein as one donor, and incorporation of one atom of oxygen"/>
    <property type="evidence" value="ECO:0007669"/>
    <property type="project" value="TreeGrafter"/>
</dbReference>
<comment type="caution">
    <text evidence="6">The sequence shown here is derived from an EMBL/GenBank/DDBJ whole genome shotgun (WGS) entry which is preliminary data.</text>
</comment>
<gene>
    <name evidence="6" type="ORF">RRG08_064907</name>
</gene>
<evidence type="ECO:0000313" key="6">
    <source>
        <dbReference type="EMBL" id="KAK3707005.1"/>
    </source>
</evidence>
<dbReference type="GO" id="GO:0006082">
    <property type="term" value="P:organic acid metabolic process"/>
    <property type="evidence" value="ECO:0007669"/>
    <property type="project" value="TreeGrafter"/>
</dbReference>
<dbReference type="InterPro" id="IPR036396">
    <property type="entry name" value="Cyt_P450_sf"/>
</dbReference>
<evidence type="ECO:0000256" key="1">
    <source>
        <dbReference type="ARBA" id="ARBA00010617"/>
    </source>
</evidence>
<protein>
    <recommendedName>
        <fullName evidence="8">Cytochrome P450</fullName>
    </recommendedName>
</protein>
<dbReference type="Gene3D" id="1.10.630.10">
    <property type="entry name" value="Cytochrome P450"/>
    <property type="match status" value="2"/>
</dbReference>
<dbReference type="InterPro" id="IPR002401">
    <property type="entry name" value="Cyt_P450_E_grp-I"/>
</dbReference>
<keyword evidence="5" id="KW-0503">Monooxygenase</keyword>
<dbReference type="GO" id="GO:0006805">
    <property type="term" value="P:xenobiotic metabolic process"/>
    <property type="evidence" value="ECO:0007669"/>
    <property type="project" value="TreeGrafter"/>
</dbReference>
<accession>A0AAE0XTF0</accession>
<feature type="binding site" description="axial binding residue" evidence="4">
    <location>
        <position position="213"/>
    </location>
    <ligand>
        <name>heme</name>
        <dbReference type="ChEBI" id="CHEBI:30413"/>
    </ligand>
    <ligandPart>
        <name>Fe</name>
        <dbReference type="ChEBI" id="CHEBI:18248"/>
    </ligandPart>
</feature>
<evidence type="ECO:0000256" key="3">
    <source>
        <dbReference type="ARBA" id="ARBA00023004"/>
    </source>
</evidence>
<organism evidence="6 7">
    <name type="scientific">Elysia crispata</name>
    <name type="common">lettuce slug</name>
    <dbReference type="NCBI Taxonomy" id="231223"/>
    <lineage>
        <taxon>Eukaryota</taxon>
        <taxon>Metazoa</taxon>
        <taxon>Spiralia</taxon>
        <taxon>Lophotrochozoa</taxon>
        <taxon>Mollusca</taxon>
        <taxon>Gastropoda</taxon>
        <taxon>Heterobranchia</taxon>
        <taxon>Euthyneura</taxon>
        <taxon>Panpulmonata</taxon>
        <taxon>Sacoglossa</taxon>
        <taxon>Placobranchoidea</taxon>
        <taxon>Plakobranchidae</taxon>
        <taxon>Elysia</taxon>
    </lineage>
</organism>
<dbReference type="InterPro" id="IPR050182">
    <property type="entry name" value="Cytochrome_P450_fam2"/>
</dbReference>
<name>A0AAE0XTF0_9GAST</name>
<dbReference type="GO" id="GO:0020037">
    <property type="term" value="F:heme binding"/>
    <property type="evidence" value="ECO:0007669"/>
    <property type="project" value="InterPro"/>
</dbReference>
<comment type="similarity">
    <text evidence="1 5">Belongs to the cytochrome P450 family.</text>
</comment>
<reference evidence="6" key="1">
    <citation type="journal article" date="2023" name="G3 (Bethesda)">
        <title>A reference genome for the long-term kleptoplast-retaining sea slug Elysia crispata morphotype clarki.</title>
        <authorList>
            <person name="Eastman K.E."/>
            <person name="Pendleton A.L."/>
            <person name="Shaikh M.A."/>
            <person name="Suttiyut T."/>
            <person name="Ogas R."/>
            <person name="Tomko P."/>
            <person name="Gavelis G."/>
            <person name="Widhalm J.R."/>
            <person name="Wisecaver J.H."/>
        </authorList>
    </citation>
    <scope>NUCLEOTIDE SEQUENCE</scope>
    <source>
        <strain evidence="6">ECLA1</strain>
    </source>
</reference>
<proteinExistence type="inferred from homology"/>
<dbReference type="PANTHER" id="PTHR24300:SF375">
    <property type="entry name" value="CYTOCHROME P450 FAMILY"/>
    <property type="match status" value="1"/>
</dbReference>
<dbReference type="PANTHER" id="PTHR24300">
    <property type="entry name" value="CYTOCHROME P450 508A4-RELATED"/>
    <property type="match status" value="1"/>
</dbReference>
<dbReference type="EMBL" id="JAWDGP010007734">
    <property type="protein sequence ID" value="KAK3707005.1"/>
    <property type="molecule type" value="Genomic_DNA"/>
</dbReference>
<dbReference type="InterPro" id="IPR017972">
    <property type="entry name" value="Cyt_P450_CS"/>
</dbReference>
<keyword evidence="3 4" id="KW-0408">Iron</keyword>
<evidence type="ECO:0000256" key="4">
    <source>
        <dbReference type="PIRSR" id="PIRSR602401-1"/>
    </source>
</evidence>
<dbReference type="AlphaFoldDB" id="A0AAE0XTF0"/>
<dbReference type="InterPro" id="IPR001128">
    <property type="entry name" value="Cyt_P450"/>
</dbReference>
<evidence type="ECO:0008006" key="8">
    <source>
        <dbReference type="Google" id="ProtNLM"/>
    </source>
</evidence>
<dbReference type="GO" id="GO:0005506">
    <property type="term" value="F:iron ion binding"/>
    <property type="evidence" value="ECO:0007669"/>
    <property type="project" value="InterPro"/>
</dbReference>
<comment type="cofactor">
    <cofactor evidence="4">
        <name>heme</name>
        <dbReference type="ChEBI" id="CHEBI:30413"/>
    </cofactor>
</comment>
<keyword evidence="2 4" id="KW-0479">Metal-binding</keyword>
<dbReference type="PRINTS" id="PR00463">
    <property type="entry name" value="EP450I"/>
</dbReference>
<evidence type="ECO:0000256" key="5">
    <source>
        <dbReference type="RuleBase" id="RU000461"/>
    </source>
</evidence>
<evidence type="ECO:0000256" key="2">
    <source>
        <dbReference type="ARBA" id="ARBA00022723"/>
    </source>
</evidence>